<dbReference type="STRING" id="35608.A0A2U1PW58"/>
<dbReference type="GO" id="GO:0008270">
    <property type="term" value="F:zinc ion binding"/>
    <property type="evidence" value="ECO:0007669"/>
    <property type="project" value="UniProtKB-KW"/>
</dbReference>
<evidence type="ECO:0000256" key="5">
    <source>
        <dbReference type="SAM" id="MobiDB-lite"/>
    </source>
</evidence>
<dbReference type="EMBL" id="PKPP01000669">
    <property type="protein sequence ID" value="PWA89937.1"/>
    <property type="molecule type" value="Genomic_DNA"/>
</dbReference>
<sequence length="1069" mass="122353">MGDLTVRLHHDGVFVPNPLKYITGELQIINDIQFEEMEVDELFQVVERLVVYKPTGLYFCIPGTTLSSGIRELKTQDDMEEFLVLGYQNGNRMDLYTEYNGYDVLEYLNNDNLHKPSGDVREVDEEVDEQVSEDDVIENVEFHTEGEENVVFEKLTLDDPFLTKLVGKGNFIGKRDDPIPPLSGTYIAEEDPENDAIDPKFKVKRGVKYPSYNPNTPWDEFVPILGMKFENPEQLKIALADYGVKHGYQLWYYRSDYKSLLVYCARDVTLGRCAGRKKKNKKKNADLEGAKVKKKKFAKVSKTPVKDQPKVKVKDLLKHCPFRLWASWMGGGERSFQIKTLYSDHKCTRKYHMGSLVTFRWIARHYADVIIKNPSMTYRAMKDDIRDKFMIDVSEGQCKRAKQLALYEHEGGLIEHYGKLWEYRQAILESNPGSTCHLDVMPGDNGQLRFQRLYVCFKGVKDGWIAGCRKVIGLDGCFITHTCKGQLLTAMGRDGNNQMFPIAWAVVDVENKNNWCWFLSLLSDDLNLSNGLGLTVISDAHKGLIEAVKTWLPQAEHRHCTRHLYANFKRKWNGLEYRRLFWGAACSTIEQNFNNKMNEIKQLDEEAHKYLMDRNPSSWSKAFFQTDSCCASFENGISESFNGKLLGARGKPIITMLEDIRVYIMQRTWCMSEKAAKLDDTITPSVRKLLERLKRNSRKWQVVPSVYQVVEVRKKDQAYGVNLMTRTCHCNLWQLSGVPCIHAVAAFMHFKMEPEVGVSDWYSQSKWFDTYQYSIKPVFGSKFWKPTTNPPPFPPIVKKTPGRPKKNRIKHPTEELNEHSVSRVGRVITCQNCQGTGHNKTTCTQPKKPKPQKQFKPIKKPKVVAPTKRKNKKAVGETSKAGALRNKIACEAGTSKAGVGGSASMNTEDQNAMHEVMQQVLDEEERAREERQKRERSDIEHNGRVYQDWSDIELEQAQWPSDGLAKPTTLSVLEAVDEAHELLNAELPSITEHGVSMEVSQSEQPNNEAPPSQPLDVATSESQTNMQPRQPRQRPVIRPRNKSERIAKRRKFNFPADGTGTSKDNPFTL</sequence>
<feature type="domain" description="SWIM-type" evidence="6">
    <location>
        <begin position="719"/>
        <end position="751"/>
    </location>
</feature>
<feature type="region of interest" description="Disordered" evidence="5">
    <location>
        <begin position="837"/>
        <end position="857"/>
    </location>
</feature>
<dbReference type="Pfam" id="PF04434">
    <property type="entry name" value="SWIM"/>
    <property type="match status" value="1"/>
</dbReference>
<evidence type="ECO:0000259" key="6">
    <source>
        <dbReference type="PROSITE" id="PS50966"/>
    </source>
</evidence>
<feature type="compositionally biased region" description="Basic residues" evidence="5">
    <location>
        <begin position="847"/>
        <end position="857"/>
    </location>
</feature>
<dbReference type="OrthoDB" id="687700at2759"/>
<protein>
    <recommendedName>
        <fullName evidence="6">SWIM-type domain-containing protein</fullName>
    </recommendedName>
</protein>
<keyword evidence="8" id="KW-1185">Reference proteome</keyword>
<evidence type="ECO:0000256" key="4">
    <source>
        <dbReference type="PROSITE-ProRule" id="PRU00325"/>
    </source>
</evidence>
<keyword evidence="3" id="KW-0862">Zinc</keyword>
<organism evidence="7 8">
    <name type="scientific">Artemisia annua</name>
    <name type="common">Sweet wormwood</name>
    <dbReference type="NCBI Taxonomy" id="35608"/>
    <lineage>
        <taxon>Eukaryota</taxon>
        <taxon>Viridiplantae</taxon>
        <taxon>Streptophyta</taxon>
        <taxon>Embryophyta</taxon>
        <taxon>Tracheophyta</taxon>
        <taxon>Spermatophyta</taxon>
        <taxon>Magnoliopsida</taxon>
        <taxon>eudicotyledons</taxon>
        <taxon>Gunneridae</taxon>
        <taxon>Pentapetalae</taxon>
        <taxon>asterids</taxon>
        <taxon>campanulids</taxon>
        <taxon>Asterales</taxon>
        <taxon>Asteraceae</taxon>
        <taxon>Asteroideae</taxon>
        <taxon>Anthemideae</taxon>
        <taxon>Artemisiinae</taxon>
        <taxon>Artemisia</taxon>
    </lineage>
</organism>
<proteinExistence type="predicted"/>
<feature type="region of interest" description="Disordered" evidence="5">
    <location>
        <begin position="790"/>
        <end position="809"/>
    </location>
</feature>
<feature type="compositionally biased region" description="Basic residues" evidence="5">
    <location>
        <begin position="800"/>
        <end position="809"/>
    </location>
</feature>
<feature type="compositionally biased region" description="Basic residues" evidence="5">
    <location>
        <begin position="1031"/>
        <end position="1040"/>
    </location>
</feature>
<feature type="compositionally biased region" description="Polar residues" evidence="5">
    <location>
        <begin position="1059"/>
        <end position="1069"/>
    </location>
</feature>
<dbReference type="InterPro" id="IPR006564">
    <property type="entry name" value="Znf_PMZ"/>
</dbReference>
<evidence type="ECO:0000256" key="3">
    <source>
        <dbReference type="ARBA" id="ARBA00022833"/>
    </source>
</evidence>
<gene>
    <name evidence="7" type="ORF">CTI12_AA105810</name>
</gene>
<dbReference type="InterPro" id="IPR018289">
    <property type="entry name" value="MULE_transposase_dom"/>
</dbReference>
<accession>A0A2U1PW58</accession>
<evidence type="ECO:0000313" key="8">
    <source>
        <dbReference type="Proteomes" id="UP000245207"/>
    </source>
</evidence>
<dbReference type="PROSITE" id="PS50966">
    <property type="entry name" value="ZF_SWIM"/>
    <property type="match status" value="1"/>
</dbReference>
<dbReference type="SMART" id="SM00575">
    <property type="entry name" value="ZnF_PMZ"/>
    <property type="match status" value="1"/>
</dbReference>
<dbReference type="InterPro" id="IPR007527">
    <property type="entry name" value="Znf_SWIM"/>
</dbReference>
<feature type="region of interest" description="Disordered" evidence="5">
    <location>
        <begin position="996"/>
        <end position="1069"/>
    </location>
</feature>
<dbReference type="InterPro" id="IPR058594">
    <property type="entry name" value="PB1-like_dom_pln"/>
</dbReference>
<dbReference type="PANTHER" id="PTHR31973">
    <property type="entry name" value="POLYPROTEIN, PUTATIVE-RELATED"/>
    <property type="match status" value="1"/>
</dbReference>
<reference evidence="7 8" key="1">
    <citation type="journal article" date="2018" name="Mol. Plant">
        <title>The genome of Artemisia annua provides insight into the evolution of Asteraceae family and artemisinin biosynthesis.</title>
        <authorList>
            <person name="Shen Q."/>
            <person name="Zhang L."/>
            <person name="Liao Z."/>
            <person name="Wang S."/>
            <person name="Yan T."/>
            <person name="Shi P."/>
            <person name="Liu M."/>
            <person name="Fu X."/>
            <person name="Pan Q."/>
            <person name="Wang Y."/>
            <person name="Lv Z."/>
            <person name="Lu X."/>
            <person name="Zhang F."/>
            <person name="Jiang W."/>
            <person name="Ma Y."/>
            <person name="Chen M."/>
            <person name="Hao X."/>
            <person name="Li L."/>
            <person name="Tang Y."/>
            <person name="Lv G."/>
            <person name="Zhou Y."/>
            <person name="Sun X."/>
            <person name="Brodelius P.E."/>
            <person name="Rose J.K.C."/>
            <person name="Tang K."/>
        </authorList>
    </citation>
    <scope>NUCLEOTIDE SEQUENCE [LARGE SCALE GENOMIC DNA]</scope>
    <source>
        <strain evidence="8">cv. Huhao1</strain>
        <tissue evidence="7">Leaf</tissue>
    </source>
</reference>
<evidence type="ECO:0000256" key="1">
    <source>
        <dbReference type="ARBA" id="ARBA00022723"/>
    </source>
</evidence>
<dbReference type="Pfam" id="PF26130">
    <property type="entry name" value="PB1-like"/>
    <property type="match status" value="1"/>
</dbReference>
<dbReference type="PANTHER" id="PTHR31973:SF189">
    <property type="entry name" value="TRANSPOSASE, MUDR, PLANT, MULE TRANSPOSASE DOMAIN PROTEIN-RELATED"/>
    <property type="match status" value="1"/>
</dbReference>
<comment type="caution">
    <text evidence="7">The sequence shown here is derived from an EMBL/GenBank/DDBJ whole genome shotgun (WGS) entry which is preliminary data.</text>
</comment>
<dbReference type="Pfam" id="PF10551">
    <property type="entry name" value="MULE"/>
    <property type="match status" value="1"/>
</dbReference>
<dbReference type="Proteomes" id="UP000245207">
    <property type="component" value="Unassembled WGS sequence"/>
</dbReference>
<keyword evidence="1" id="KW-0479">Metal-binding</keyword>
<evidence type="ECO:0000313" key="7">
    <source>
        <dbReference type="EMBL" id="PWA89937.1"/>
    </source>
</evidence>
<evidence type="ECO:0000256" key="2">
    <source>
        <dbReference type="ARBA" id="ARBA00022771"/>
    </source>
</evidence>
<feature type="compositionally biased region" description="Polar residues" evidence="5">
    <location>
        <begin position="998"/>
        <end position="1010"/>
    </location>
</feature>
<keyword evidence="2 4" id="KW-0863">Zinc-finger</keyword>
<name>A0A2U1PW58_ARTAN</name>
<dbReference type="AlphaFoldDB" id="A0A2U1PW58"/>